<feature type="region of interest" description="Disordered" evidence="2">
    <location>
        <begin position="120"/>
        <end position="162"/>
    </location>
</feature>
<name>A0AAD7B8L0_9AGAR</name>
<evidence type="ECO:0000313" key="5">
    <source>
        <dbReference type="Proteomes" id="UP001221142"/>
    </source>
</evidence>
<feature type="transmembrane region" description="Helical" evidence="3">
    <location>
        <begin position="23"/>
        <end position="45"/>
    </location>
</feature>
<sequence length="267" mass="29587">MPPPPHRGQLQRRLEEGSSASKLLSIIIPSVLLPLCLLLACWPKIRRLMAQSRRRTAREDNWDLLSSVNGSELGIGEEDTPIPGPIMMETQPEQIVDIHEMTREGHTLTVVVLPAEPLREKMPFPEPEPAQVAQSGEGTLRRSEEEPEPEFESQPATRYNSVASDAAARRQFLEEELRRIQGQMVDVDELTTDSSTSISRQSLASILGSTAQPGADSGEFNLAELLRLARDKNTALTARIETLERQMESSWALGLSDEPPPGYSISM</sequence>
<proteinExistence type="predicted"/>
<keyword evidence="1" id="KW-0175">Coiled coil</keyword>
<reference evidence="4" key="1">
    <citation type="submission" date="2023-03" db="EMBL/GenBank/DDBJ databases">
        <title>Massive genome expansion in bonnet fungi (Mycena s.s.) driven by repeated elements and novel gene families across ecological guilds.</title>
        <authorList>
            <consortium name="Lawrence Berkeley National Laboratory"/>
            <person name="Harder C.B."/>
            <person name="Miyauchi S."/>
            <person name="Viragh M."/>
            <person name="Kuo A."/>
            <person name="Thoen E."/>
            <person name="Andreopoulos B."/>
            <person name="Lu D."/>
            <person name="Skrede I."/>
            <person name="Drula E."/>
            <person name="Henrissat B."/>
            <person name="Morin E."/>
            <person name="Kohler A."/>
            <person name="Barry K."/>
            <person name="LaButti K."/>
            <person name="Morin E."/>
            <person name="Salamov A."/>
            <person name="Lipzen A."/>
            <person name="Mereny Z."/>
            <person name="Hegedus B."/>
            <person name="Baldrian P."/>
            <person name="Stursova M."/>
            <person name="Weitz H."/>
            <person name="Taylor A."/>
            <person name="Grigoriev I.V."/>
            <person name="Nagy L.G."/>
            <person name="Martin F."/>
            <person name="Kauserud H."/>
        </authorList>
    </citation>
    <scope>NUCLEOTIDE SEQUENCE</scope>
    <source>
        <strain evidence="4">9284</strain>
    </source>
</reference>
<evidence type="ECO:0000256" key="1">
    <source>
        <dbReference type="SAM" id="Coils"/>
    </source>
</evidence>
<evidence type="ECO:0000256" key="2">
    <source>
        <dbReference type="SAM" id="MobiDB-lite"/>
    </source>
</evidence>
<feature type="coiled-coil region" evidence="1">
    <location>
        <begin position="163"/>
        <end position="190"/>
    </location>
</feature>
<evidence type="ECO:0000256" key="3">
    <source>
        <dbReference type="SAM" id="Phobius"/>
    </source>
</evidence>
<keyword evidence="3" id="KW-0472">Membrane</keyword>
<evidence type="ECO:0000313" key="4">
    <source>
        <dbReference type="EMBL" id="KAJ7613373.1"/>
    </source>
</evidence>
<dbReference type="AlphaFoldDB" id="A0AAD7B8L0"/>
<keyword evidence="3" id="KW-0812">Transmembrane</keyword>
<keyword evidence="3" id="KW-1133">Transmembrane helix</keyword>
<dbReference type="EMBL" id="JARKIF010000028">
    <property type="protein sequence ID" value="KAJ7613373.1"/>
    <property type="molecule type" value="Genomic_DNA"/>
</dbReference>
<keyword evidence="5" id="KW-1185">Reference proteome</keyword>
<organism evidence="4 5">
    <name type="scientific">Roridomyces roridus</name>
    <dbReference type="NCBI Taxonomy" id="1738132"/>
    <lineage>
        <taxon>Eukaryota</taxon>
        <taxon>Fungi</taxon>
        <taxon>Dikarya</taxon>
        <taxon>Basidiomycota</taxon>
        <taxon>Agaricomycotina</taxon>
        <taxon>Agaricomycetes</taxon>
        <taxon>Agaricomycetidae</taxon>
        <taxon>Agaricales</taxon>
        <taxon>Marasmiineae</taxon>
        <taxon>Mycenaceae</taxon>
        <taxon>Roridomyces</taxon>
    </lineage>
</organism>
<dbReference type="Proteomes" id="UP001221142">
    <property type="component" value="Unassembled WGS sequence"/>
</dbReference>
<accession>A0AAD7B8L0</accession>
<gene>
    <name evidence="4" type="ORF">FB45DRAFT_874334</name>
</gene>
<comment type="caution">
    <text evidence="4">The sequence shown here is derived from an EMBL/GenBank/DDBJ whole genome shotgun (WGS) entry which is preliminary data.</text>
</comment>
<protein>
    <submittedName>
        <fullName evidence="4">Uncharacterized protein</fullName>
    </submittedName>
</protein>